<reference evidence="2" key="1">
    <citation type="journal article" date="2019" name="Int. J. Syst. Evol. Microbiol.">
        <title>The Global Catalogue of Microorganisms (GCM) 10K type strain sequencing project: providing services to taxonomists for standard genome sequencing and annotation.</title>
        <authorList>
            <consortium name="The Broad Institute Genomics Platform"/>
            <consortium name="The Broad Institute Genome Sequencing Center for Infectious Disease"/>
            <person name="Wu L."/>
            <person name="Ma J."/>
        </authorList>
    </citation>
    <scope>NUCLEOTIDE SEQUENCE [LARGE SCALE GENOMIC DNA]</scope>
    <source>
        <strain evidence="2">XZYJT-10</strain>
    </source>
</reference>
<evidence type="ECO:0000313" key="1">
    <source>
        <dbReference type="EMBL" id="MFC7280163.1"/>
    </source>
</evidence>
<accession>A0ABW2I5S8</accession>
<keyword evidence="2" id="KW-1185">Reference proteome</keyword>
<comment type="caution">
    <text evidence="1">The sequence shown here is derived from an EMBL/GenBank/DDBJ whole genome shotgun (WGS) entry which is preliminary data.</text>
</comment>
<dbReference type="Proteomes" id="UP001596548">
    <property type="component" value="Unassembled WGS sequence"/>
</dbReference>
<evidence type="ECO:0000313" key="2">
    <source>
        <dbReference type="Proteomes" id="UP001596548"/>
    </source>
</evidence>
<gene>
    <name evidence="1" type="ORF">ACFQS1_39915</name>
</gene>
<name>A0ABW2I5S8_9ACTN</name>
<organism evidence="1 2">
    <name type="scientific">Paractinoplanes rhizophilus</name>
    <dbReference type="NCBI Taxonomy" id="1416877"/>
    <lineage>
        <taxon>Bacteria</taxon>
        <taxon>Bacillati</taxon>
        <taxon>Actinomycetota</taxon>
        <taxon>Actinomycetes</taxon>
        <taxon>Micromonosporales</taxon>
        <taxon>Micromonosporaceae</taxon>
        <taxon>Paractinoplanes</taxon>
    </lineage>
</organism>
<dbReference type="RefSeq" id="WP_378978188.1">
    <property type="nucleotide sequence ID" value="NZ_JBHTBJ010000081.1"/>
</dbReference>
<proteinExistence type="predicted"/>
<sequence>MAQPAVPADVQPIWCIVANVVDERPYGPGGLEQRSGLRLFRGRAKVFVPDGYAGMGYETVRVIGHIRHGSRLATVDVATAFLTNWRVKLVYSPAILARIAEVQGNQHRGFSRHGTDRAGDMYRQDLERAAAHFQQRTNDIHRQWEQRRTDIAAGVQASGARPAGRLARLVARLRALLTVR</sequence>
<dbReference type="EMBL" id="JBHTBJ010000081">
    <property type="protein sequence ID" value="MFC7280163.1"/>
    <property type="molecule type" value="Genomic_DNA"/>
</dbReference>
<protein>
    <submittedName>
        <fullName evidence="1">Uncharacterized protein</fullName>
    </submittedName>
</protein>